<dbReference type="FunFam" id="3.30.810.10:FF:000001">
    <property type="entry name" value="1-phosphatidylinositol 3-phosphate 5-kinase FAB1"/>
    <property type="match status" value="1"/>
</dbReference>
<feature type="compositionally biased region" description="Polar residues" evidence="7">
    <location>
        <begin position="41"/>
        <end position="55"/>
    </location>
</feature>
<evidence type="ECO:0000256" key="1">
    <source>
        <dbReference type="ARBA" id="ARBA00012009"/>
    </source>
</evidence>
<sequence length="1714" mass="190384">MPHSTVPYQNITYSSALNLVEADGLEQGRNINYIIPVSTLESEGSPSSALEISTNRSDDEDAEYSKLFEYPEWQISRKPEEHNQEDGFIEPPFGYTFSKTNSVVPSSKIVMDPAVPSKTQIFEEQRIQGKSSSPISYQTGVLAAENRLSMMRERSGEESEGTNNGDECNDESPMFEATSPESEQPMDIENNGIIWIPPEPEDEEDEKEISVFDDDDDYDGVGWALPCSTGSFSDSESKNKDRASEENRKAMRAVVDGHFRALVAQLLKGEGVPVGEENDKESWLEIVTSLSWQAASLVKPDTSKGGGGMDPGRPLLERIARCTGAQIVPSVDNLTAAKVGHCESFHVDKFVEEHGSAGQTGKNLLKTLMFFEGCPKPLGCTVLLKGSTSEQLKKVKRVVQFAVFAAYRLALETSFLADEGATLPELSLKSPITVTLPDKISHLDRSISTIPGFMIPTSVQTNNTDLQCSARGALTENTTVRQKDMLSVPEIISPLPHPGHLMSELSSSIKKTFEEAVPYVSSESHEAVSSCFEFEYQRSNNCVIDNGLVTYVPSGTPGYQFPMEETSHELLWRNQENIENPLKAMLIMDQKITGHENHDIGHLEGQGPSKEEFPPLPDQQSILVSLSTRCAWQGKICERALFRIKYYGNSDKPLGRFLRDDLFDQNYRCNSCDAPAEAHVHCYTHQQGSLTISVKSLDETVLPGEREGKIWMWHLCVKCACKTRNPHPTRRVVMSEAARGLSFGKFLELSFSNHAAASRAASCGHSLHRDCLRFYGFGRMVACFRYAPIHVYSVHLPPPKLEFNDPNQQEWLRKEASDVEEMAGLLFAELFDSLRQFGEKIASSGSFYAGNKVPESRRRIAEFEGILQKEKSCVEDMLQKSMAKDHKTGHRVADILELNRLRFRLSFQSREWKNRLQFLASSLKWSLGGSDSSIPEEFTLLVQKEKNKNDGDDKDNVCEKLIQGDKIEKDDWDASKVIIPAVEGNGCLLGGNIDDSSDMLQSRDDPITGMQGFTRPSSIGDGFQDSLLNDSLMGTENTNNGSGVLGKTTELPENYKPELVQHVETNINGPIKDSSTVEQALTYHALSEDSNRNGINGILREDKFMETDDARGRKDCFEGDLGFHTTLSEGNFLKVVDLSDTLDAAWTGKGPSIVAQAVKITSQGQEVGPAGPAIEIAHTDIEPAFKNEPSQVEKGAILPMVKTESMDHNANVQDKSEPERIRVSAPSSPVKSSDFSDEYGSWIGASFSDLYKTYIKSFQGSLSGFPPRLDSLGNYIPSFVSSVSQLGDQGGARLSLRPGVDNIIIAIYDDEPTSIIAYALTSGEYHVHIADKMADKNKQKEKEKETGDSFGSDAAHSHFLKVTEGSEVSETIPRERSYGSDDSSTAGSKGAGVADPFHYDKAMHVKVSFDDEGPGWKVKYMVTVYYAMQFDALRKKCCQTELDFIRSLCRCRKWGAQGGKSNVFFAKTLDDRFIIKQVTKTELESFIKFAPEYFKYLSDSLSTGSPTCLAKIIGIYQVTSKHVKGGKELKMDLIVMENLLYGRNVTRLYDLKGSVRSRYNADSTGSNKVLLDQNLLEAMPTSPIFVGNKPKRLLERAVWNDTSFLASIDVMDYSLLVGVDEERHELVLGIIDFMRQYTWDKHLETWVKASGILGGPKNTPPTVISPKQYKKRFRKAMSTYFLMVPDQWSPPTVTSRNSHSELCEDVASTFVHGN</sequence>
<protein>
    <recommendedName>
        <fullName evidence="1">1-phosphatidylinositol-3-phosphate 5-kinase</fullName>
        <ecNumber evidence="1">2.7.1.150</ecNumber>
    </recommendedName>
</protein>
<proteinExistence type="predicted"/>
<dbReference type="GO" id="GO:0000285">
    <property type="term" value="F:1-phosphatidylinositol-3-phosphate 5-kinase activity"/>
    <property type="evidence" value="ECO:0007669"/>
    <property type="project" value="UniProtKB-EC"/>
</dbReference>
<dbReference type="Pfam" id="PF00118">
    <property type="entry name" value="Cpn60_TCP1"/>
    <property type="match status" value="1"/>
</dbReference>
<organism evidence="9 10">
    <name type="scientific">Taxus chinensis</name>
    <name type="common">Chinese yew</name>
    <name type="synonym">Taxus wallichiana var. chinensis</name>
    <dbReference type="NCBI Taxonomy" id="29808"/>
    <lineage>
        <taxon>Eukaryota</taxon>
        <taxon>Viridiplantae</taxon>
        <taxon>Streptophyta</taxon>
        <taxon>Embryophyta</taxon>
        <taxon>Tracheophyta</taxon>
        <taxon>Spermatophyta</taxon>
        <taxon>Pinopsida</taxon>
        <taxon>Pinidae</taxon>
        <taxon>Conifers II</taxon>
        <taxon>Cupressales</taxon>
        <taxon>Taxaceae</taxon>
        <taxon>Taxus</taxon>
    </lineage>
</organism>
<dbReference type="InterPro" id="IPR027483">
    <property type="entry name" value="PInositol-4-P-4/5-kinase_C_sf"/>
</dbReference>
<dbReference type="InterPro" id="IPR002498">
    <property type="entry name" value="PInositol-4-P-4/5-kinase_core"/>
</dbReference>
<dbReference type="Pfam" id="PF01504">
    <property type="entry name" value="PIP5K"/>
    <property type="match status" value="2"/>
</dbReference>
<feature type="region of interest" description="Disordered" evidence="7">
    <location>
        <begin position="229"/>
        <end position="248"/>
    </location>
</feature>
<feature type="domain" description="PIPK" evidence="8">
    <location>
        <begin position="1362"/>
        <end position="1681"/>
    </location>
</feature>
<dbReference type="InterPro" id="IPR002423">
    <property type="entry name" value="Cpn60/GroEL/TCP-1"/>
</dbReference>
<feature type="region of interest" description="Disordered" evidence="7">
    <location>
        <begin position="1207"/>
        <end position="1229"/>
    </location>
</feature>
<accession>A0AA38KIW0</accession>
<dbReference type="PANTHER" id="PTHR45748:SF7">
    <property type="entry name" value="1-PHOSPHATIDYLINOSITOL 3-PHOSPHATE 5-KINASE-RELATED"/>
    <property type="match status" value="1"/>
</dbReference>
<dbReference type="InterPro" id="IPR027409">
    <property type="entry name" value="GroEL-like_apical_dom_sf"/>
</dbReference>
<dbReference type="SUPFAM" id="SSF56104">
    <property type="entry name" value="SAICAR synthase-like"/>
    <property type="match status" value="1"/>
</dbReference>
<keyword evidence="4 6" id="KW-0418">Kinase</keyword>
<dbReference type="Gene3D" id="3.30.800.10">
    <property type="entry name" value="Phosphatidylinositol Phosphate Kinase II Beta"/>
    <property type="match status" value="1"/>
</dbReference>
<dbReference type="InterPro" id="IPR044769">
    <property type="entry name" value="PIKfyve_PIPKc"/>
</dbReference>
<dbReference type="Gene3D" id="3.30.810.10">
    <property type="entry name" value="2-Layer Sandwich"/>
    <property type="match status" value="1"/>
</dbReference>
<comment type="caution">
    <text evidence="9">The sequence shown here is derived from an EMBL/GenBank/DDBJ whole genome shotgun (WGS) entry which is preliminary data.</text>
</comment>
<dbReference type="FunFam" id="3.30.800.10:FF:000006">
    <property type="entry name" value="1-phosphatidylinositol-3-phosphate 5-kinase FAB1B"/>
    <property type="match status" value="1"/>
</dbReference>
<dbReference type="SUPFAM" id="SSF52029">
    <property type="entry name" value="GroEL apical domain-like"/>
    <property type="match status" value="1"/>
</dbReference>
<feature type="region of interest" description="Disordered" evidence="7">
    <location>
        <begin position="152"/>
        <end position="187"/>
    </location>
</feature>
<dbReference type="PROSITE" id="PS51455">
    <property type="entry name" value="PIPK"/>
    <property type="match status" value="1"/>
</dbReference>
<dbReference type="OMA" id="LEVPDIW"/>
<evidence type="ECO:0000259" key="8">
    <source>
        <dbReference type="PROSITE" id="PS51455"/>
    </source>
</evidence>
<feature type="compositionally biased region" description="Basic and acidic residues" evidence="7">
    <location>
        <begin position="235"/>
        <end position="248"/>
    </location>
</feature>
<evidence type="ECO:0000256" key="3">
    <source>
        <dbReference type="ARBA" id="ARBA00022741"/>
    </source>
</evidence>
<keyword evidence="2 6" id="KW-0808">Transferase</keyword>
<evidence type="ECO:0000256" key="7">
    <source>
        <dbReference type="SAM" id="MobiDB-lite"/>
    </source>
</evidence>
<dbReference type="GO" id="GO:0046854">
    <property type="term" value="P:phosphatidylinositol phosphate biosynthetic process"/>
    <property type="evidence" value="ECO:0007669"/>
    <property type="project" value="TreeGrafter"/>
</dbReference>
<keyword evidence="3 6" id="KW-0547">Nucleotide-binding</keyword>
<evidence type="ECO:0000256" key="2">
    <source>
        <dbReference type="ARBA" id="ARBA00022679"/>
    </source>
</evidence>
<evidence type="ECO:0000313" key="9">
    <source>
        <dbReference type="EMBL" id="KAH9305646.1"/>
    </source>
</evidence>
<dbReference type="Gene3D" id="3.50.7.10">
    <property type="entry name" value="GroEL"/>
    <property type="match status" value="1"/>
</dbReference>
<reference evidence="9 10" key="1">
    <citation type="journal article" date="2021" name="Nat. Plants">
        <title>The Taxus genome provides insights into paclitaxel biosynthesis.</title>
        <authorList>
            <person name="Xiong X."/>
            <person name="Gou J."/>
            <person name="Liao Q."/>
            <person name="Li Y."/>
            <person name="Zhou Q."/>
            <person name="Bi G."/>
            <person name="Li C."/>
            <person name="Du R."/>
            <person name="Wang X."/>
            <person name="Sun T."/>
            <person name="Guo L."/>
            <person name="Liang H."/>
            <person name="Lu P."/>
            <person name="Wu Y."/>
            <person name="Zhang Z."/>
            <person name="Ro D.K."/>
            <person name="Shang Y."/>
            <person name="Huang S."/>
            <person name="Yan J."/>
        </authorList>
    </citation>
    <scope>NUCLEOTIDE SEQUENCE [LARGE SCALE GENOMIC DNA]</scope>
    <source>
        <strain evidence="9">Ta-2019</strain>
    </source>
</reference>
<feature type="region of interest" description="Disordered" evidence="7">
    <location>
        <begin position="41"/>
        <end position="62"/>
    </location>
</feature>
<name>A0AA38KIW0_TAXCH</name>
<evidence type="ECO:0000313" key="10">
    <source>
        <dbReference type="Proteomes" id="UP000824469"/>
    </source>
</evidence>
<keyword evidence="5 6" id="KW-0067">ATP-binding</keyword>
<evidence type="ECO:0000256" key="4">
    <source>
        <dbReference type="ARBA" id="ARBA00022777"/>
    </source>
</evidence>
<dbReference type="EMBL" id="JAHRHJ020000008">
    <property type="protein sequence ID" value="KAH9305646.1"/>
    <property type="molecule type" value="Genomic_DNA"/>
</dbReference>
<dbReference type="CDD" id="cd17300">
    <property type="entry name" value="PIPKc_PIKfyve"/>
    <property type="match status" value="1"/>
</dbReference>
<evidence type="ECO:0000256" key="6">
    <source>
        <dbReference type="PROSITE-ProRule" id="PRU00781"/>
    </source>
</evidence>
<gene>
    <name evidence="9" type="ORF">KI387_010050</name>
</gene>
<dbReference type="Proteomes" id="UP000824469">
    <property type="component" value="Unassembled WGS sequence"/>
</dbReference>
<feature type="region of interest" description="Disordered" evidence="7">
    <location>
        <begin position="1364"/>
        <end position="1389"/>
    </location>
</feature>
<evidence type="ECO:0000256" key="5">
    <source>
        <dbReference type="ARBA" id="ARBA00022840"/>
    </source>
</evidence>
<dbReference type="SMART" id="SM00330">
    <property type="entry name" value="PIPKc"/>
    <property type="match status" value="1"/>
</dbReference>
<dbReference type="GO" id="GO:0005524">
    <property type="term" value="F:ATP binding"/>
    <property type="evidence" value="ECO:0007669"/>
    <property type="project" value="UniProtKB-UniRule"/>
</dbReference>
<dbReference type="PANTHER" id="PTHR45748">
    <property type="entry name" value="1-PHOSPHATIDYLINOSITOL 3-PHOSPHATE 5-KINASE-RELATED"/>
    <property type="match status" value="1"/>
</dbReference>
<dbReference type="InterPro" id="IPR027484">
    <property type="entry name" value="PInositol-4-P-5-kinase_N"/>
</dbReference>
<dbReference type="EC" id="2.7.1.150" evidence="1"/>
<keyword evidence="10" id="KW-1185">Reference proteome</keyword>
<dbReference type="GO" id="GO:0010008">
    <property type="term" value="C:endosome membrane"/>
    <property type="evidence" value="ECO:0007669"/>
    <property type="project" value="TreeGrafter"/>
</dbReference>